<dbReference type="RefSeq" id="WP_203712776.1">
    <property type="nucleotide sequence ID" value="NZ_BONE01000017.1"/>
</dbReference>
<organism evidence="2 3">
    <name type="scientific">Asanoa siamensis</name>
    <dbReference type="NCBI Taxonomy" id="926357"/>
    <lineage>
        <taxon>Bacteria</taxon>
        <taxon>Bacillati</taxon>
        <taxon>Actinomycetota</taxon>
        <taxon>Actinomycetes</taxon>
        <taxon>Micromonosporales</taxon>
        <taxon>Micromonosporaceae</taxon>
        <taxon>Asanoa</taxon>
    </lineage>
</organism>
<evidence type="ECO:0000313" key="3">
    <source>
        <dbReference type="Proteomes" id="UP000604117"/>
    </source>
</evidence>
<dbReference type="Proteomes" id="UP000604117">
    <property type="component" value="Unassembled WGS sequence"/>
</dbReference>
<protein>
    <recommendedName>
        <fullName evidence="1">DUF4097 domain-containing protein</fullName>
    </recommendedName>
</protein>
<sequence>MHTYETPSPISAVLDIPAGRVDLVATDRTDTVVEVAPVDAAADRDVRTAEQTNVAYADGVLRVTTAVKNQYFGPSGSVAVTVHLPTGSAVEAKAASAEFRATGRFREVAFDGANGTIEIDEAAGVRLTALAGDVSVRRLHGPAEISTAKGDIRIAEAGRGRVVLRTQAGHIAVGATPGVAASLDAGTSFGRIDNALTNTGNGPADLQIHATTAYGDITAHSLRGAHR</sequence>
<gene>
    <name evidence="2" type="ORF">Asi02nite_25500</name>
</gene>
<dbReference type="Pfam" id="PF13349">
    <property type="entry name" value="DUF4097"/>
    <property type="match status" value="1"/>
</dbReference>
<feature type="domain" description="DUF4097" evidence="1">
    <location>
        <begin position="54"/>
        <end position="221"/>
    </location>
</feature>
<dbReference type="InterPro" id="IPR025164">
    <property type="entry name" value="Toastrack_DUF4097"/>
</dbReference>
<comment type="caution">
    <text evidence="2">The sequence shown here is derived from an EMBL/GenBank/DDBJ whole genome shotgun (WGS) entry which is preliminary data.</text>
</comment>
<name>A0ABQ4CP48_9ACTN</name>
<proteinExistence type="predicted"/>
<keyword evidence="3" id="KW-1185">Reference proteome</keyword>
<evidence type="ECO:0000313" key="2">
    <source>
        <dbReference type="EMBL" id="GIF73032.1"/>
    </source>
</evidence>
<dbReference type="EMBL" id="BONE01000017">
    <property type="protein sequence ID" value="GIF73032.1"/>
    <property type="molecule type" value="Genomic_DNA"/>
</dbReference>
<reference evidence="2 3" key="1">
    <citation type="submission" date="2021-01" db="EMBL/GenBank/DDBJ databases">
        <title>Whole genome shotgun sequence of Asanoa siamensis NBRC 107932.</title>
        <authorList>
            <person name="Komaki H."/>
            <person name="Tamura T."/>
        </authorList>
    </citation>
    <scope>NUCLEOTIDE SEQUENCE [LARGE SCALE GENOMIC DNA]</scope>
    <source>
        <strain evidence="2 3">NBRC 107932</strain>
    </source>
</reference>
<evidence type="ECO:0000259" key="1">
    <source>
        <dbReference type="Pfam" id="PF13349"/>
    </source>
</evidence>
<accession>A0ABQ4CP48</accession>